<dbReference type="InterPro" id="IPR037198">
    <property type="entry name" value="MutL_C_sf"/>
</dbReference>
<dbReference type="AlphaFoldDB" id="N1QY57"/>
<dbReference type="SMART" id="SM00853">
    <property type="entry name" value="MutL_C"/>
    <property type="match status" value="1"/>
</dbReference>
<comment type="similarity">
    <text evidence="1">Belongs to the DNA mismatch repair MutL/HexB family.</text>
</comment>
<proteinExistence type="inferred from homology"/>
<dbReference type="GO" id="GO:0005524">
    <property type="term" value="F:ATP binding"/>
    <property type="evidence" value="ECO:0007669"/>
    <property type="project" value="InterPro"/>
</dbReference>
<feature type="domain" description="DNA mismatch repair protein S5" evidence="4">
    <location>
        <begin position="170"/>
        <end position="355"/>
    </location>
</feature>
<dbReference type="InterPro" id="IPR038973">
    <property type="entry name" value="MutL/Mlh/Pms-like"/>
</dbReference>
<evidence type="ECO:0000313" key="5">
    <source>
        <dbReference type="EnsemblPlants" id="EMT16909"/>
    </source>
</evidence>
<dbReference type="GO" id="GO:0140664">
    <property type="term" value="F:ATP-dependent DNA damage sensor activity"/>
    <property type="evidence" value="ECO:0007669"/>
    <property type="project" value="InterPro"/>
</dbReference>
<sequence>MQSIKRLPRSVHSSLRSSIILSDLPRVVEELVYNSIDANARKIDVSVNVRACYVKVEDDGCGIARDELVLLGEKYVNHFFWVLIGINGHQNEIVLIQKGLPDLLQKGSKCSHLGIDDQREAVGTTELHNVKKCVLQIALIHPQLSVRLLDTDSEDQLLYTVPSSSPLPLISDSFGNDVSSCLHEISTSHQSWALSGHISGPTNVFCNKQSALFSISGFPVLVYPTVLFGNYSVIYFPLPFFKYLSWRHHPLLLKDINSRFVSRSPIHNILNSLAASFQSSITRTIEETDIQSRKRQKTDVYPAFLLNFFCPRSSYDLHFEPSKTIVEFKQLAGVLSSDWQSILFFFEQTITNYWKKHVPQSSKGKAIDDTCVPLKSDVKSNRAFLKHQNVQNKEDDAYLQHHTPRKSSVRESNFGTGAATAPKDLDYFSFDMKPSPWHVCYPDRISDASEHSDNVARNDLTHFSERVSYQWLEDGSSELEDCGLSGANPTVWKKRRMEGIFHGHAYSCEVGNFEDVQTEGLSAYNQESEIMGPEIDLQEPRFGVVNRPNRITCDFMHNETNINANMSGCDGLYTEFDRFDDDCLLNEVTKTMGDISCPEMPHFSDGFYHEGCSTPIILKRCSTRKQLGTAAGYVDDLETNAIAQMNFPDIHAVWESDAMDMSSIKDNHLHLSHPFLLPDTPSSQSHARTGLELQGRSSKSFASWNCENMDSDFRSTWDRFNSNSSRICEGSKHFNNLDDEPQSPNYFNHVDQFVSEDDEIPWKSKISAPLSHIISPEKSTNGCQSNGSSSHLANNSVLIKDLPNQDNFGCDRRSRFSKGRSRSCSAPPFYKGKRKFPGLNQPRTKLTADGDKDIPIKDSEETAPAPENISHMSATQPIPETCSSELSGLNFRYSAIARIYVMLKKSLSLLLNASLIWALELPHIPSACYDDILNISSGPLHLSSSSLVPECIDKNCFEEARVLLQLDKKFIPVISGEMLLLVDQVLSDEDRGITYLDSEKEMALPEAGFQLFQKYAEQIQKWGWIINNSSTSSHSFKNIYSILQLILRYTIYFILRNMNILRKQGRVVTLAAVPCILGVDLTGKDLTDFIQQLDESDGSSSIPAAVLRILNYKACRGAIMFGDPLLPSECSLIIEELKATSLCFQCAHGRPTTVPIVNVASLRRQLARLGAPGGRSEAEEPWHGLSQHEASLERARTRLRQLRRLRRGTL</sequence>
<protein>
    <submittedName>
        <fullName evidence="5">DNA mismatch repair protein Mlh3</fullName>
    </submittedName>
</protein>
<evidence type="ECO:0000259" key="4">
    <source>
        <dbReference type="SMART" id="SM01340"/>
    </source>
</evidence>
<evidence type="ECO:0000256" key="1">
    <source>
        <dbReference type="ARBA" id="ARBA00006082"/>
    </source>
</evidence>
<dbReference type="GO" id="GO:0032300">
    <property type="term" value="C:mismatch repair complex"/>
    <property type="evidence" value="ECO:0007669"/>
    <property type="project" value="InterPro"/>
</dbReference>
<organism evidence="5">
    <name type="scientific">Aegilops tauschii</name>
    <name type="common">Tausch's goatgrass</name>
    <name type="synonym">Aegilops squarrosa</name>
    <dbReference type="NCBI Taxonomy" id="37682"/>
    <lineage>
        <taxon>Eukaryota</taxon>
        <taxon>Viridiplantae</taxon>
        <taxon>Streptophyta</taxon>
        <taxon>Embryophyta</taxon>
        <taxon>Tracheophyta</taxon>
        <taxon>Spermatophyta</taxon>
        <taxon>Magnoliopsida</taxon>
        <taxon>Liliopsida</taxon>
        <taxon>Poales</taxon>
        <taxon>Poaceae</taxon>
        <taxon>BOP clade</taxon>
        <taxon>Pooideae</taxon>
        <taxon>Triticodae</taxon>
        <taxon>Triticeae</taxon>
        <taxon>Triticinae</taxon>
        <taxon>Aegilops</taxon>
    </lineage>
</organism>
<dbReference type="PANTHER" id="PTHR10073">
    <property type="entry name" value="DNA MISMATCH REPAIR PROTEIN MLH, PMS, MUTL"/>
    <property type="match status" value="1"/>
</dbReference>
<dbReference type="InterPro" id="IPR003594">
    <property type="entry name" value="HATPase_dom"/>
</dbReference>
<dbReference type="Gene3D" id="3.30.1540.20">
    <property type="entry name" value="MutL, C-terminal domain, dimerisation subdomain"/>
    <property type="match status" value="1"/>
</dbReference>
<dbReference type="SUPFAM" id="SSF118116">
    <property type="entry name" value="DNA mismatch repair protein MutL"/>
    <property type="match status" value="1"/>
</dbReference>
<keyword evidence="2" id="KW-0227">DNA damage</keyword>
<dbReference type="GO" id="GO:0006298">
    <property type="term" value="P:mismatch repair"/>
    <property type="evidence" value="ECO:0007669"/>
    <property type="project" value="InterPro"/>
</dbReference>
<dbReference type="InterPro" id="IPR042120">
    <property type="entry name" value="MutL_C_dimsub"/>
</dbReference>
<accession>N1QY57</accession>
<dbReference type="Pfam" id="PF02518">
    <property type="entry name" value="HATPase_c"/>
    <property type="match status" value="1"/>
</dbReference>
<evidence type="ECO:0000259" key="3">
    <source>
        <dbReference type="SMART" id="SM00853"/>
    </source>
</evidence>
<dbReference type="InterPro" id="IPR014790">
    <property type="entry name" value="MutL_C"/>
</dbReference>
<dbReference type="PANTHER" id="PTHR10073:SF47">
    <property type="entry name" value="DNA MISMATCH REPAIR PROTEIN MLH3"/>
    <property type="match status" value="1"/>
</dbReference>
<reference evidence="5" key="1">
    <citation type="submission" date="2015-06" db="UniProtKB">
        <authorList>
            <consortium name="EnsemblPlants"/>
        </authorList>
    </citation>
    <scope>IDENTIFICATION</scope>
</reference>
<dbReference type="InterPro" id="IPR014721">
    <property type="entry name" value="Ribsml_uS5_D2-typ_fold_subgr"/>
</dbReference>
<name>N1QY57_AEGTA</name>
<dbReference type="Gene3D" id="3.30.230.10">
    <property type="match status" value="1"/>
</dbReference>
<evidence type="ECO:0000256" key="2">
    <source>
        <dbReference type="ARBA" id="ARBA00022763"/>
    </source>
</evidence>
<dbReference type="InterPro" id="IPR036890">
    <property type="entry name" value="HATPase_C_sf"/>
</dbReference>
<dbReference type="Gene3D" id="3.30.565.10">
    <property type="entry name" value="Histidine kinase-like ATPase, C-terminal domain"/>
    <property type="match status" value="1"/>
</dbReference>
<dbReference type="InterPro" id="IPR013507">
    <property type="entry name" value="DNA_mismatch_S5_2-like"/>
</dbReference>
<dbReference type="SMART" id="SM01340">
    <property type="entry name" value="DNA_mis_repair"/>
    <property type="match status" value="1"/>
</dbReference>
<dbReference type="SUPFAM" id="SSF55874">
    <property type="entry name" value="ATPase domain of HSP90 chaperone/DNA topoisomerase II/histidine kinase"/>
    <property type="match status" value="1"/>
</dbReference>
<dbReference type="GO" id="GO:0016887">
    <property type="term" value="F:ATP hydrolysis activity"/>
    <property type="evidence" value="ECO:0007669"/>
    <property type="project" value="InterPro"/>
</dbReference>
<dbReference type="EnsemblPlants" id="EMT16909">
    <property type="protein sequence ID" value="EMT16909"/>
    <property type="gene ID" value="F775_23200"/>
</dbReference>
<dbReference type="GO" id="GO:0030983">
    <property type="term" value="F:mismatched DNA binding"/>
    <property type="evidence" value="ECO:0007669"/>
    <property type="project" value="InterPro"/>
</dbReference>
<feature type="domain" description="MutL C-terminal dimerisation" evidence="3">
    <location>
        <begin position="962"/>
        <end position="1125"/>
    </location>
</feature>